<comment type="caution">
    <text evidence="8">Lacks conserved residue(s) required for the propagation of feature annotation.</text>
</comment>
<dbReference type="EMBL" id="AZBU02000004">
    <property type="protein sequence ID" value="TKR80120.1"/>
    <property type="molecule type" value="Genomic_DNA"/>
</dbReference>
<dbReference type="PANTHER" id="PTHR10589:SF16">
    <property type="entry name" value="UBIQUITIN CARBOXYL-TERMINAL HYDROLASE ISOZYME L5"/>
    <property type="match status" value="1"/>
</dbReference>
<dbReference type="InterPro" id="IPR038765">
    <property type="entry name" value="Papain-like_cys_pep_sf"/>
</dbReference>
<keyword evidence="12" id="KW-1185">Reference proteome</keyword>
<name>A0A4U5NC64_STECR</name>
<feature type="domain" description="UCH catalytic" evidence="10">
    <location>
        <begin position="1"/>
        <end position="135"/>
    </location>
</feature>
<organism evidence="11 12">
    <name type="scientific">Steinernema carpocapsae</name>
    <name type="common">Entomopathogenic nematode</name>
    <dbReference type="NCBI Taxonomy" id="34508"/>
    <lineage>
        <taxon>Eukaryota</taxon>
        <taxon>Metazoa</taxon>
        <taxon>Ecdysozoa</taxon>
        <taxon>Nematoda</taxon>
        <taxon>Chromadorea</taxon>
        <taxon>Rhabditida</taxon>
        <taxon>Tylenchina</taxon>
        <taxon>Panagrolaimomorpha</taxon>
        <taxon>Strongyloidoidea</taxon>
        <taxon>Steinernematidae</taxon>
        <taxon>Steinernema</taxon>
    </lineage>
</organism>
<dbReference type="Gene3D" id="3.40.532.10">
    <property type="entry name" value="Peptidase C12, ubiquitin carboxyl-terminal hydrolase"/>
    <property type="match status" value="1"/>
</dbReference>
<dbReference type="GO" id="GO:0004843">
    <property type="term" value="F:cysteine-type deubiquitinase activity"/>
    <property type="evidence" value="ECO:0007669"/>
    <property type="project" value="UniProtKB-EC"/>
</dbReference>
<dbReference type="PROSITE" id="PS52048">
    <property type="entry name" value="UCH_DOMAIN"/>
    <property type="match status" value="1"/>
</dbReference>
<dbReference type="EC" id="3.4.19.12" evidence="3"/>
<evidence type="ECO:0000313" key="11">
    <source>
        <dbReference type="EMBL" id="TKR80120.1"/>
    </source>
</evidence>
<dbReference type="SUPFAM" id="SSF54001">
    <property type="entry name" value="Cysteine proteinases"/>
    <property type="match status" value="1"/>
</dbReference>
<dbReference type="GO" id="GO:0016579">
    <property type="term" value="P:protein deubiquitination"/>
    <property type="evidence" value="ECO:0007669"/>
    <property type="project" value="TreeGrafter"/>
</dbReference>
<sequence length="229" mass="26421">MLFNLDLAKPEMDGIKLGQILEDFRSFTHTFDPSNRGLCLSNSDPIRDVHNSFARQTLFELDIRSPEKEENYHFITYVPVNGKVYELDGLREAPIDLGAIPDNGDWLAHVKPIIAQRIENYSKGEIHFNLMGVITDKKMKFQRRLAELESLEAPNDEQVVEMCSLRDSITEEEKKDELAKRENVRRRHNYMPFIVELLKILAKEDRLVPLVEEAQKNAAAKAESKPKTK</sequence>
<dbReference type="AlphaFoldDB" id="A0A4U5NC64"/>
<dbReference type="InterPro" id="IPR001578">
    <property type="entry name" value="Peptidase_C12_UCH"/>
</dbReference>
<accession>A0A4U5NC64</accession>
<dbReference type="Pfam" id="PF01088">
    <property type="entry name" value="Peptidase_C12"/>
    <property type="match status" value="1"/>
</dbReference>
<evidence type="ECO:0000256" key="8">
    <source>
        <dbReference type="PROSITE-ProRule" id="PRU01393"/>
    </source>
</evidence>
<dbReference type="PANTHER" id="PTHR10589">
    <property type="entry name" value="UBIQUITIN CARBOXYL-TERMINAL HYDROLASE"/>
    <property type="match status" value="1"/>
</dbReference>
<dbReference type="STRING" id="34508.A0A4U5NC64"/>
<evidence type="ECO:0000256" key="3">
    <source>
        <dbReference type="ARBA" id="ARBA00012759"/>
    </source>
</evidence>
<evidence type="ECO:0000259" key="10">
    <source>
        <dbReference type="PROSITE" id="PS52048"/>
    </source>
</evidence>
<dbReference type="Proteomes" id="UP000298663">
    <property type="component" value="Unassembled WGS sequence"/>
</dbReference>
<comment type="similarity">
    <text evidence="2 8">Belongs to the peptidase C12 family.</text>
</comment>
<evidence type="ECO:0000256" key="6">
    <source>
        <dbReference type="ARBA" id="ARBA00022801"/>
    </source>
</evidence>
<dbReference type="InterPro" id="IPR036959">
    <property type="entry name" value="Peptidase_C12_UCH_sf"/>
</dbReference>
<keyword evidence="4" id="KW-0645">Protease</keyword>
<comment type="caution">
    <text evidence="11">The sequence shown here is derived from an EMBL/GenBank/DDBJ whole genome shotgun (WGS) entry which is preliminary data.</text>
</comment>
<evidence type="ECO:0000256" key="7">
    <source>
        <dbReference type="ARBA" id="ARBA00022807"/>
    </source>
</evidence>
<dbReference type="GO" id="GO:0005737">
    <property type="term" value="C:cytoplasm"/>
    <property type="evidence" value="ECO:0007669"/>
    <property type="project" value="TreeGrafter"/>
</dbReference>
<reference evidence="11 12" key="1">
    <citation type="journal article" date="2015" name="Genome Biol.">
        <title>Comparative genomics of Steinernema reveals deeply conserved gene regulatory networks.</title>
        <authorList>
            <person name="Dillman A.R."/>
            <person name="Macchietto M."/>
            <person name="Porter C.F."/>
            <person name="Rogers A."/>
            <person name="Williams B."/>
            <person name="Antoshechkin I."/>
            <person name="Lee M.M."/>
            <person name="Goodwin Z."/>
            <person name="Lu X."/>
            <person name="Lewis E.E."/>
            <person name="Goodrich-Blair H."/>
            <person name="Stock S.P."/>
            <person name="Adams B.J."/>
            <person name="Sternberg P.W."/>
            <person name="Mortazavi A."/>
        </authorList>
    </citation>
    <scope>NUCLEOTIDE SEQUENCE [LARGE SCALE GENOMIC DNA]</scope>
    <source>
        <strain evidence="11 12">ALL</strain>
    </source>
</reference>
<evidence type="ECO:0000256" key="2">
    <source>
        <dbReference type="ARBA" id="ARBA00009326"/>
    </source>
</evidence>
<dbReference type="GO" id="GO:0006511">
    <property type="term" value="P:ubiquitin-dependent protein catabolic process"/>
    <property type="evidence" value="ECO:0007669"/>
    <property type="project" value="UniProtKB-UniRule"/>
</dbReference>
<protein>
    <recommendedName>
        <fullName evidence="3">ubiquitinyl hydrolase 1</fullName>
        <ecNumber evidence="3">3.4.19.12</ecNumber>
    </recommendedName>
</protein>
<dbReference type="Gene3D" id="1.20.58.860">
    <property type="match status" value="1"/>
</dbReference>
<evidence type="ECO:0000256" key="9">
    <source>
        <dbReference type="PROSITE-ProRule" id="PRU01394"/>
    </source>
</evidence>
<proteinExistence type="inferred from homology"/>
<comment type="catalytic activity">
    <reaction evidence="1">
        <text>Thiol-dependent hydrolysis of ester, thioester, amide, peptide and isopeptide bonds formed by the C-terminal Gly of ubiquitin (a 76-residue protein attached to proteins as an intracellular targeting signal).</text>
        <dbReference type="EC" id="3.4.19.12"/>
    </reaction>
</comment>
<keyword evidence="6" id="KW-0378">Hydrolase</keyword>
<dbReference type="Pfam" id="PF18031">
    <property type="entry name" value="UCH_C"/>
    <property type="match status" value="1"/>
</dbReference>
<evidence type="ECO:0000313" key="12">
    <source>
        <dbReference type="Proteomes" id="UP000298663"/>
    </source>
</evidence>
<keyword evidence="5 9" id="KW-0833">Ubl conjugation pathway</keyword>
<dbReference type="OrthoDB" id="1924260at2759"/>
<evidence type="ECO:0000256" key="1">
    <source>
        <dbReference type="ARBA" id="ARBA00000707"/>
    </source>
</evidence>
<gene>
    <name evidence="11" type="ORF">L596_014246</name>
</gene>
<reference evidence="11 12" key="2">
    <citation type="journal article" date="2019" name="G3 (Bethesda)">
        <title>Hybrid Assembly of the Genome of the Entomopathogenic Nematode Steinernema carpocapsae Identifies the X-Chromosome.</title>
        <authorList>
            <person name="Serra L."/>
            <person name="Macchietto M."/>
            <person name="Macias-Munoz A."/>
            <person name="McGill C.J."/>
            <person name="Rodriguez I.M."/>
            <person name="Rodriguez B."/>
            <person name="Murad R."/>
            <person name="Mortazavi A."/>
        </authorList>
    </citation>
    <scope>NUCLEOTIDE SEQUENCE [LARGE SCALE GENOMIC DNA]</scope>
    <source>
        <strain evidence="11 12">ALL</strain>
    </source>
</reference>
<dbReference type="InterPro" id="IPR041507">
    <property type="entry name" value="UCH_C"/>
</dbReference>
<evidence type="ECO:0000256" key="5">
    <source>
        <dbReference type="ARBA" id="ARBA00022786"/>
    </source>
</evidence>
<keyword evidence="7" id="KW-0788">Thiol protease</keyword>
<dbReference type="PROSITE" id="PS52049">
    <property type="entry name" value="ULD"/>
    <property type="match status" value="1"/>
</dbReference>
<evidence type="ECO:0000256" key="4">
    <source>
        <dbReference type="ARBA" id="ARBA00022670"/>
    </source>
</evidence>